<dbReference type="OrthoDB" id="56388at2"/>
<evidence type="ECO:0000313" key="3">
    <source>
        <dbReference type="Proteomes" id="UP000319728"/>
    </source>
</evidence>
<reference evidence="2 3" key="1">
    <citation type="submission" date="2019-07" db="EMBL/GenBank/DDBJ databases">
        <title>R&amp;d 2014.</title>
        <authorList>
            <person name="Klenk H.-P."/>
        </authorList>
    </citation>
    <scope>NUCLEOTIDE SEQUENCE [LARGE SCALE GENOMIC DNA]</scope>
    <source>
        <strain evidence="2 3">DSM 43912</strain>
    </source>
</reference>
<accession>A0A562WQ33</accession>
<dbReference type="SUPFAM" id="SSF48452">
    <property type="entry name" value="TPR-like"/>
    <property type="match status" value="2"/>
</dbReference>
<feature type="compositionally biased region" description="Low complexity" evidence="1">
    <location>
        <begin position="376"/>
        <end position="398"/>
    </location>
</feature>
<keyword evidence="3" id="KW-1185">Reference proteome</keyword>
<sequence length="961" mass="103265">MVSTTDEDLWRVLREIDNMPYGAGQIAALEQLIRRVDTTDDRQLAFVTRMQCTTAYVYGGEPAKSFVTFSWCLAEFDRDPQPYHARAARQLLWHFKYMINALLNFPEVPLDRTRAVLDDMERRYRAGGHSLQAVHKHRFMVADHVGDAEAAAHWYQLWQTTPRDDLSDCAGCDPTTQVRYLADTGQHADAVALAEPVLAGRLNCNEQPQAILTTLLVPYLRTGRHDDARNAHREAYRRMRGNLADLWEIADHVEFRTVTGNEAGALELVERHLDWLDRAPSPAAAMQFAAAASAALRQVDGELTVYRRAATDRPAADVPAGRLAAELAETATALAARFDARNGTTHQSELIAQRLAARPTGEHLPLSASLRRRPVRPTATPAGGAPAAATASGITAAGGPPPAPAEIPTDASPDQLLDLAEERWRRHDPVTFRAALAAYDARFGGTEPSPATAAHRLELRAAELSDAEEIPAAIGAGRAALTAYQELGDEVRAQVVAGRVGVLLAMTEEGTEEGLALVGAAAEALERSGDDRLRAAAHDRVALALLYGQRWAEALDALDRVPAGAGGDPYLAARVALHRVQALDALERPQECREAAEEARRLGRELGVGDLLAAACLAYARSTDDPAEAVTACDEALAVASAGVSLPARVTRARALMATGRAGEAVDDLAEAVTLCVERGAEGDAFLRWELANAYRVAGRLGEAAEVAEEAVLGLDRLGAQAEADRCRHLLAGIYQGLGEIDPALALLAQLAENLDGPDNLPHRAQVLEEAGGILYDADRDAQAAQRFVEAAHAYELAGLALDELRARRREAYARLWAGDSAAAVRTVGEVDRLAATLAGEPDQEPPVTYELALAAEAGARVLADAGRLDEALDRLAGLPDRLRSIEAFGEAAQVDVLTGDLLLRLDRPAEAERLLRGVLGGLPAGSRLAEQSAWLLAQALDELGRSDEASEIRKEHNLDE</sequence>
<name>A0A562WQ33_9ACTN</name>
<comment type="caution">
    <text evidence="2">The sequence shown here is derived from an EMBL/GenBank/DDBJ whole genome shotgun (WGS) entry which is preliminary data.</text>
</comment>
<evidence type="ECO:0000256" key="1">
    <source>
        <dbReference type="SAM" id="MobiDB-lite"/>
    </source>
</evidence>
<dbReference type="InterPro" id="IPR011990">
    <property type="entry name" value="TPR-like_helical_dom_sf"/>
</dbReference>
<proteinExistence type="predicted"/>
<dbReference type="EMBL" id="VLLP01000001">
    <property type="protein sequence ID" value="TWJ31524.1"/>
    <property type="molecule type" value="Genomic_DNA"/>
</dbReference>
<protein>
    <recommendedName>
        <fullName evidence="4">Tetratricopeptide repeat protein</fullName>
    </recommendedName>
</protein>
<evidence type="ECO:0000313" key="2">
    <source>
        <dbReference type="EMBL" id="TWJ31524.1"/>
    </source>
</evidence>
<dbReference type="Proteomes" id="UP000319728">
    <property type="component" value="Unassembled WGS sequence"/>
</dbReference>
<organism evidence="2 3">
    <name type="scientific">Micromonospora sagamiensis</name>
    <dbReference type="NCBI Taxonomy" id="47875"/>
    <lineage>
        <taxon>Bacteria</taxon>
        <taxon>Bacillati</taxon>
        <taxon>Actinomycetota</taxon>
        <taxon>Actinomycetes</taxon>
        <taxon>Micromonosporales</taxon>
        <taxon>Micromonosporaceae</taxon>
        <taxon>Micromonospora</taxon>
    </lineage>
</organism>
<dbReference type="Gene3D" id="1.25.40.10">
    <property type="entry name" value="Tetratricopeptide repeat domain"/>
    <property type="match status" value="1"/>
</dbReference>
<dbReference type="AlphaFoldDB" id="A0A562WQ33"/>
<evidence type="ECO:0008006" key="4">
    <source>
        <dbReference type="Google" id="ProtNLM"/>
    </source>
</evidence>
<feature type="region of interest" description="Disordered" evidence="1">
    <location>
        <begin position="355"/>
        <end position="411"/>
    </location>
</feature>
<gene>
    <name evidence="2" type="ORF">JD81_05082</name>
</gene>